<evidence type="ECO:0000256" key="1">
    <source>
        <dbReference type="ARBA" id="ARBA00023125"/>
    </source>
</evidence>
<feature type="domain" description="Response regulatory" evidence="3">
    <location>
        <begin position="11"/>
        <end position="127"/>
    </location>
</feature>
<dbReference type="SMART" id="SM00448">
    <property type="entry name" value="REC"/>
    <property type="match status" value="1"/>
</dbReference>
<dbReference type="EMBL" id="VZQQ01000046">
    <property type="protein sequence ID" value="MBC8751097.1"/>
    <property type="molecule type" value="Genomic_DNA"/>
</dbReference>
<dbReference type="InterPro" id="IPR058245">
    <property type="entry name" value="NreC/VraR/RcsB-like_REC"/>
</dbReference>
<dbReference type="PANTHER" id="PTHR43214">
    <property type="entry name" value="TWO-COMPONENT RESPONSE REGULATOR"/>
    <property type="match status" value="1"/>
</dbReference>
<dbReference type="Proteomes" id="UP000736373">
    <property type="component" value="Unassembled WGS sequence"/>
</dbReference>
<sequence length="143" mass="15406">MNSSPSYPAVRVFLVDDAISIRKRIAARFGAIEGVEIVGEAEELCAALDGIGATAADVVVMDLHLSGGSGIDLLRNLAQSMSTVITIVLTNHSGTWFRQACFANGAQYFFDKTSEFDLACNTIERIAHEHCARGLYHLGAHHV</sequence>
<evidence type="ECO:0000259" key="3">
    <source>
        <dbReference type="PROSITE" id="PS50110"/>
    </source>
</evidence>
<keyword evidence="5" id="KW-1185">Reference proteome</keyword>
<evidence type="ECO:0000256" key="2">
    <source>
        <dbReference type="PROSITE-ProRule" id="PRU00169"/>
    </source>
</evidence>
<dbReference type="InterPro" id="IPR011006">
    <property type="entry name" value="CheY-like_superfamily"/>
</dbReference>
<keyword evidence="1" id="KW-0238">DNA-binding</keyword>
<dbReference type="InterPro" id="IPR001789">
    <property type="entry name" value="Sig_transdc_resp-reg_receiver"/>
</dbReference>
<dbReference type="CDD" id="cd17535">
    <property type="entry name" value="REC_NarL-like"/>
    <property type="match status" value="1"/>
</dbReference>
<feature type="modified residue" description="4-aspartylphosphate" evidence="2">
    <location>
        <position position="62"/>
    </location>
</feature>
<dbReference type="PROSITE" id="PS50110">
    <property type="entry name" value="RESPONSE_REGULATORY"/>
    <property type="match status" value="1"/>
</dbReference>
<dbReference type="SUPFAM" id="SSF52172">
    <property type="entry name" value="CheY-like"/>
    <property type="match status" value="1"/>
</dbReference>
<name>A0ABR7PXS6_9BURK</name>
<dbReference type="Gene3D" id="3.40.50.2300">
    <property type="match status" value="1"/>
</dbReference>
<dbReference type="InterPro" id="IPR039420">
    <property type="entry name" value="WalR-like"/>
</dbReference>
<proteinExistence type="predicted"/>
<dbReference type="RefSeq" id="WP_187638029.1">
    <property type="nucleotide sequence ID" value="NZ_VZQQ01000046.1"/>
</dbReference>
<keyword evidence="2" id="KW-0597">Phosphoprotein</keyword>
<evidence type="ECO:0000313" key="5">
    <source>
        <dbReference type="Proteomes" id="UP000736373"/>
    </source>
</evidence>
<gene>
    <name evidence="4" type="ORF">F6X42_32390</name>
</gene>
<organism evidence="4 5">
    <name type="scientific">Paraburkholderia podalyriae</name>
    <dbReference type="NCBI Taxonomy" id="1938811"/>
    <lineage>
        <taxon>Bacteria</taxon>
        <taxon>Pseudomonadati</taxon>
        <taxon>Pseudomonadota</taxon>
        <taxon>Betaproteobacteria</taxon>
        <taxon>Burkholderiales</taxon>
        <taxon>Burkholderiaceae</taxon>
        <taxon>Paraburkholderia</taxon>
    </lineage>
</organism>
<comment type="caution">
    <text evidence="4">The sequence shown here is derived from an EMBL/GenBank/DDBJ whole genome shotgun (WGS) entry which is preliminary data.</text>
</comment>
<accession>A0ABR7PXS6</accession>
<dbReference type="Pfam" id="PF00072">
    <property type="entry name" value="Response_reg"/>
    <property type="match status" value="1"/>
</dbReference>
<reference evidence="4 5" key="1">
    <citation type="submission" date="2019-09" db="EMBL/GenBank/DDBJ databases">
        <title>Paraburkholderia podalyriae sp. nov., A South African Podalyria-associated rhizobium.</title>
        <authorList>
            <person name="Mavima L."/>
            <person name="Beukes C.W."/>
            <person name="Palmer M."/>
            <person name="De Meyer S.E."/>
            <person name="James E.K."/>
            <person name="Maluk M."/>
            <person name="Avontuur J.R."/>
            <person name="Chan W.Y."/>
            <person name="Venter S.N."/>
            <person name="Steenkamp E.T."/>
        </authorList>
    </citation>
    <scope>NUCLEOTIDE SEQUENCE [LARGE SCALE GENOMIC DNA]</scope>
    <source>
        <strain evidence="4 5">WC7.3b</strain>
    </source>
</reference>
<evidence type="ECO:0000313" key="4">
    <source>
        <dbReference type="EMBL" id="MBC8751097.1"/>
    </source>
</evidence>
<protein>
    <submittedName>
        <fullName evidence="4">Response regulator transcription factor</fullName>
    </submittedName>
</protein>